<reference evidence="10" key="1">
    <citation type="journal article" date="2020" name="mSystems">
        <title>Genome- and Community-Level Interaction Insights into Carbon Utilization and Element Cycling Functions of Hydrothermarchaeota in Hydrothermal Sediment.</title>
        <authorList>
            <person name="Zhou Z."/>
            <person name="Liu Y."/>
            <person name="Xu W."/>
            <person name="Pan J."/>
            <person name="Luo Z.H."/>
            <person name="Li M."/>
        </authorList>
    </citation>
    <scope>NUCLEOTIDE SEQUENCE [LARGE SCALE GENOMIC DNA]</scope>
    <source>
        <strain evidence="10">SpSt-587</strain>
    </source>
</reference>
<proteinExistence type="inferred from homology"/>
<comment type="subunit">
    <text evidence="9">Homodimer.</text>
</comment>
<feature type="binding site" evidence="9">
    <location>
        <position position="167"/>
    </location>
    <ligand>
        <name>S-adenosyl-L-methionine</name>
        <dbReference type="ChEBI" id="CHEBI:59789"/>
    </ligand>
</feature>
<comment type="catalytic activity">
    <reaction evidence="9">
        <text>a pseudouridine in rRNA + S-adenosyl-L-methionine = an N(1)-methylpseudouridine in rRNA + S-adenosyl-L-homocysteine + H(+)</text>
        <dbReference type="Rhea" id="RHEA:46696"/>
        <dbReference type="Rhea" id="RHEA-COMP:11634"/>
        <dbReference type="Rhea" id="RHEA-COMP:13933"/>
        <dbReference type="ChEBI" id="CHEBI:15378"/>
        <dbReference type="ChEBI" id="CHEBI:57856"/>
        <dbReference type="ChEBI" id="CHEBI:59789"/>
        <dbReference type="ChEBI" id="CHEBI:65314"/>
        <dbReference type="ChEBI" id="CHEBI:74890"/>
    </reaction>
</comment>
<accession>A0A7J3M227</accession>
<comment type="caution">
    <text evidence="10">The sequence shown here is derived from an EMBL/GenBank/DDBJ whole genome shotgun (WGS) entry which is preliminary data.</text>
</comment>
<feature type="site" description="Stabilizes Arg-xx" evidence="9">
    <location>
        <position position="62"/>
    </location>
</feature>
<feature type="site" description="Interaction with substrate rRNA" evidence="9">
    <location>
        <position position="101"/>
    </location>
</feature>
<organism evidence="10">
    <name type="scientific">Archaeoglobus fulgidus</name>
    <dbReference type="NCBI Taxonomy" id="2234"/>
    <lineage>
        <taxon>Archaea</taxon>
        <taxon>Methanobacteriati</taxon>
        <taxon>Methanobacteriota</taxon>
        <taxon>Archaeoglobi</taxon>
        <taxon>Archaeoglobales</taxon>
        <taxon>Archaeoglobaceae</taxon>
        <taxon>Archaeoglobus</taxon>
    </lineage>
</organism>
<sequence>MDLFILLDSSLELVPKEISNHPVIVSDARRRRKKATELLLDDSRHHLAMRNLKHREKRGRADIVHQCLLLLLDSPLKSFDIFVHTINDELIRVSRDTRLPRNYNRFIGLMEDLFKKRKIEANGKILIEILDTDLSEIVRGKEVLLLSEQGKSFEAKMLEKEVAICIGGFAHGDFFEKTLKKLGKYKAVSLGKESYTSLYVTSKILCEYERVRTVENS</sequence>
<dbReference type="InterPro" id="IPR029026">
    <property type="entry name" value="tRNA_m1G_MTases_N"/>
</dbReference>
<dbReference type="EC" id="2.1.1.-" evidence="9"/>
<dbReference type="GO" id="GO:0070475">
    <property type="term" value="P:rRNA base methylation"/>
    <property type="evidence" value="ECO:0007669"/>
    <property type="project" value="InterPro"/>
</dbReference>
<keyword evidence="5 9" id="KW-0808">Transferase</keyword>
<dbReference type="GO" id="GO:0019843">
    <property type="term" value="F:rRNA binding"/>
    <property type="evidence" value="ECO:0007669"/>
    <property type="project" value="UniProtKB-UniRule"/>
</dbReference>
<evidence type="ECO:0000256" key="6">
    <source>
        <dbReference type="ARBA" id="ARBA00022691"/>
    </source>
</evidence>
<dbReference type="HAMAP" id="MF_00554">
    <property type="entry name" value="NEP1"/>
    <property type="match status" value="1"/>
</dbReference>
<keyword evidence="4 9" id="KW-0489">Methyltransferase</keyword>
<gene>
    <name evidence="9" type="primary">nep1</name>
    <name evidence="10" type="ORF">ENT52_05090</name>
</gene>
<dbReference type="InterPro" id="IPR029028">
    <property type="entry name" value="Alpha/beta_knot_MTases"/>
</dbReference>
<evidence type="ECO:0000256" key="5">
    <source>
        <dbReference type="ARBA" id="ARBA00022679"/>
    </source>
</evidence>
<feature type="binding site" evidence="9">
    <location>
        <begin position="190"/>
        <end position="195"/>
    </location>
    <ligand>
        <name>S-adenosyl-L-methionine</name>
        <dbReference type="ChEBI" id="CHEBI:59789"/>
    </ligand>
</feature>
<dbReference type="PANTHER" id="PTHR12636">
    <property type="entry name" value="NEP1/MRA1"/>
    <property type="match status" value="1"/>
</dbReference>
<dbReference type="SUPFAM" id="SSF75217">
    <property type="entry name" value="alpha/beta knot"/>
    <property type="match status" value="1"/>
</dbReference>
<evidence type="ECO:0000256" key="7">
    <source>
        <dbReference type="ARBA" id="ARBA00022730"/>
    </source>
</evidence>
<dbReference type="Pfam" id="PF03587">
    <property type="entry name" value="EMG1"/>
    <property type="match status" value="1"/>
</dbReference>
<keyword evidence="6 9" id="KW-0949">S-adenosyl-L-methionine</keyword>
<dbReference type="InterPro" id="IPR023503">
    <property type="entry name" value="Ribosome_NEP1_arc"/>
</dbReference>
<comment type="function">
    <text evidence="9">Methyltransferase involved in ribosomal biogenesis. Specifically catalyzes the N1-methylation of the pseudouridine corresponding to position 914 in M.jannaschii 16S rRNA.</text>
</comment>
<keyword evidence="3 9" id="KW-0698">rRNA processing</keyword>
<protein>
    <recommendedName>
        <fullName evidence="9">Ribosomal RNA small subunit methyltransferase Nep1</fullName>
        <ecNumber evidence="9">2.1.1.-</ecNumber>
    </recommendedName>
    <alternativeName>
        <fullName evidence="9">16S rRNA (pseudouridine-N1-)-methyltransferase Nep1</fullName>
    </alternativeName>
</protein>
<feature type="site" description="Interaction with substrate rRNA" evidence="9">
    <location>
        <position position="105"/>
    </location>
</feature>
<name>A0A7J3M227_ARCFL</name>
<dbReference type="EMBL" id="DSYZ01000096">
    <property type="protein sequence ID" value="HGT83082.1"/>
    <property type="molecule type" value="Genomic_DNA"/>
</dbReference>
<evidence type="ECO:0000313" key="10">
    <source>
        <dbReference type="EMBL" id="HGT83082.1"/>
    </source>
</evidence>
<feature type="site" description="Interaction with substrate rRNA" evidence="9">
    <location>
        <position position="98"/>
    </location>
</feature>
<dbReference type="GO" id="GO:0070037">
    <property type="term" value="F:rRNA (pseudouridine) methyltransferase activity"/>
    <property type="evidence" value="ECO:0007669"/>
    <property type="project" value="UniProtKB-UniRule"/>
</dbReference>
<evidence type="ECO:0000256" key="9">
    <source>
        <dbReference type="HAMAP-Rule" id="MF_00554"/>
    </source>
</evidence>
<feature type="site" description="Interaction with substrate rRNA" evidence="9">
    <location>
        <position position="60"/>
    </location>
</feature>
<evidence type="ECO:0000256" key="2">
    <source>
        <dbReference type="ARBA" id="ARBA00022517"/>
    </source>
</evidence>
<keyword evidence="7 9" id="KW-0699">rRNA-binding</keyword>
<feature type="binding site" evidence="9">
    <location>
        <position position="172"/>
    </location>
    <ligand>
        <name>S-adenosyl-L-methionine</name>
        <dbReference type="ChEBI" id="CHEBI:59789"/>
    </ligand>
</feature>
<dbReference type="InterPro" id="IPR005304">
    <property type="entry name" value="Rbsml_bgen_MeTrfase_EMG1/NEP1"/>
</dbReference>
<keyword evidence="8 9" id="KW-0694">RNA-binding</keyword>
<dbReference type="AlphaFoldDB" id="A0A7J3M227"/>
<evidence type="ECO:0000256" key="1">
    <source>
        <dbReference type="ARBA" id="ARBA00008115"/>
    </source>
</evidence>
<dbReference type="PANTHER" id="PTHR12636:SF5">
    <property type="entry name" value="RIBOSOMAL RNA SMALL SUBUNIT METHYLTRANSFERASE NEP1"/>
    <property type="match status" value="1"/>
</dbReference>
<evidence type="ECO:0000256" key="8">
    <source>
        <dbReference type="ARBA" id="ARBA00022884"/>
    </source>
</evidence>
<keyword evidence="2 9" id="KW-0690">Ribosome biogenesis</keyword>
<evidence type="ECO:0000256" key="4">
    <source>
        <dbReference type="ARBA" id="ARBA00022603"/>
    </source>
</evidence>
<dbReference type="Gene3D" id="3.40.1280.10">
    <property type="match status" value="1"/>
</dbReference>
<dbReference type="CDD" id="cd18088">
    <property type="entry name" value="Nep1-like"/>
    <property type="match status" value="1"/>
</dbReference>
<comment type="similarity">
    <text evidence="1 9">Belongs to the class IV-like SAM-binding methyltransferase superfamily. RNA methyltransferase NEP1 family.</text>
</comment>
<evidence type="ECO:0000256" key="3">
    <source>
        <dbReference type="ARBA" id="ARBA00022552"/>
    </source>
</evidence>